<evidence type="ECO:0000313" key="3">
    <source>
        <dbReference type="EMBL" id="GJT23468.1"/>
    </source>
</evidence>
<dbReference type="InterPro" id="IPR012337">
    <property type="entry name" value="RNaseH-like_sf"/>
</dbReference>
<feature type="region of interest" description="Disordered" evidence="1">
    <location>
        <begin position="364"/>
        <end position="387"/>
    </location>
</feature>
<comment type="caution">
    <text evidence="3">The sequence shown here is derived from an EMBL/GenBank/DDBJ whole genome shotgun (WGS) entry which is preliminary data.</text>
</comment>
<feature type="region of interest" description="Disordered" evidence="1">
    <location>
        <begin position="296"/>
        <end position="346"/>
    </location>
</feature>
<sequence>MEQGFLNRSNKASLKNDGNMGSLLSELAKKVKNIDGKILGRDGKPMIPYRCVKDKVTFSDDVAVVMDNKNDDGEVGSFKSTSINTENNHRAAGVIGEDCTLADVIIPKEEVDTNAWGKYEFKNVMVHQGFFMFQFLTKEGMENVLDQGPWRIRSVPLILNMWNPISELKREDIKKVPVWVKLFNVPIVAYSKVGLNLITVKLARVLVEISAEKELGSSIVVAVFLIDIRIRGIRLECHNKEKEEIHNTNKEDGLGYDKRKSKGINQASKANNTSRFRFSKGKLKFIYRPVVKPTNTMLSPSKLKDSSSHYSKEDVNVACDKPTEPSNVTTDDSSRPTNENAKSKFIQDDIDLGQLRSYIDTRMEEDKTREASKNKHHSLSDSEESEVEEVCMPDHISGGGSLDRLEDDLDGYDGYEAQFCDLNEQGQAFCDQYDILLETFKVFNNEVENQLGKTIKALRSDREGEYISQEFKDYLKAYGIVQQLTPPYTPQYNRVSKRRNHTLLDMVRSMMNLITPPLSFWDYAIESAARILNIVPTKKVDKTPYELWYGKVPNVSYIKVWGCEALVKRDTPNKLQQRYVKCIFIGYPNETMGYYFYFPPENKIFVARYAQFLEKKSYISRSQWEGCRT</sequence>
<feature type="compositionally biased region" description="Polar residues" evidence="1">
    <location>
        <begin position="324"/>
        <end position="340"/>
    </location>
</feature>
<dbReference type="Pfam" id="PF14111">
    <property type="entry name" value="DUF4283"/>
    <property type="match status" value="1"/>
</dbReference>
<accession>A0ABQ5CA15</accession>
<dbReference type="InterPro" id="IPR025558">
    <property type="entry name" value="DUF4283"/>
</dbReference>
<gene>
    <name evidence="3" type="ORF">Tco_0893405</name>
</gene>
<feature type="compositionally biased region" description="Basic and acidic residues" evidence="1">
    <location>
        <begin position="302"/>
        <end position="315"/>
    </location>
</feature>
<dbReference type="Gene3D" id="3.30.420.10">
    <property type="entry name" value="Ribonuclease H-like superfamily/Ribonuclease H"/>
    <property type="match status" value="1"/>
</dbReference>
<dbReference type="InterPro" id="IPR036397">
    <property type="entry name" value="RNaseH_sf"/>
</dbReference>
<protein>
    <submittedName>
        <fullName evidence="3">Retrotransposon protein, putative, ty1-copia subclass</fullName>
    </submittedName>
</protein>
<dbReference type="InterPro" id="IPR001584">
    <property type="entry name" value="Integrase_cat-core"/>
</dbReference>
<reference evidence="3" key="1">
    <citation type="journal article" date="2022" name="Int. J. Mol. Sci.">
        <title>Draft Genome of Tanacetum Coccineum: Genomic Comparison of Closely Related Tanacetum-Family Plants.</title>
        <authorList>
            <person name="Yamashiro T."/>
            <person name="Shiraishi A."/>
            <person name="Nakayama K."/>
            <person name="Satake H."/>
        </authorList>
    </citation>
    <scope>NUCLEOTIDE SEQUENCE</scope>
</reference>
<dbReference type="Pfam" id="PF25597">
    <property type="entry name" value="SH3_retrovirus"/>
    <property type="match status" value="1"/>
</dbReference>
<dbReference type="InterPro" id="IPR057670">
    <property type="entry name" value="SH3_retrovirus"/>
</dbReference>
<reference evidence="3" key="2">
    <citation type="submission" date="2022-01" db="EMBL/GenBank/DDBJ databases">
        <authorList>
            <person name="Yamashiro T."/>
            <person name="Shiraishi A."/>
            <person name="Satake H."/>
            <person name="Nakayama K."/>
        </authorList>
    </citation>
    <scope>NUCLEOTIDE SEQUENCE</scope>
</reference>
<dbReference type="SUPFAM" id="SSF53098">
    <property type="entry name" value="Ribonuclease H-like"/>
    <property type="match status" value="1"/>
</dbReference>
<dbReference type="PANTHER" id="PTHR42648:SF27">
    <property type="entry name" value="RNA-DIRECTED DNA POLYMERASE"/>
    <property type="match status" value="1"/>
</dbReference>
<dbReference type="EMBL" id="BQNB010014057">
    <property type="protein sequence ID" value="GJT23468.1"/>
    <property type="molecule type" value="Genomic_DNA"/>
</dbReference>
<keyword evidence="4" id="KW-1185">Reference proteome</keyword>
<name>A0ABQ5CA15_9ASTR</name>
<feature type="domain" description="Integrase catalytic" evidence="2">
    <location>
        <begin position="436"/>
        <end position="552"/>
    </location>
</feature>
<feature type="compositionally biased region" description="Basic and acidic residues" evidence="1">
    <location>
        <begin position="364"/>
        <end position="373"/>
    </location>
</feature>
<dbReference type="PROSITE" id="PS50994">
    <property type="entry name" value="INTEGRASE"/>
    <property type="match status" value="1"/>
</dbReference>
<dbReference type="PANTHER" id="PTHR42648">
    <property type="entry name" value="TRANSPOSASE, PUTATIVE-RELATED"/>
    <property type="match status" value="1"/>
</dbReference>
<organism evidence="3 4">
    <name type="scientific">Tanacetum coccineum</name>
    <dbReference type="NCBI Taxonomy" id="301880"/>
    <lineage>
        <taxon>Eukaryota</taxon>
        <taxon>Viridiplantae</taxon>
        <taxon>Streptophyta</taxon>
        <taxon>Embryophyta</taxon>
        <taxon>Tracheophyta</taxon>
        <taxon>Spermatophyta</taxon>
        <taxon>Magnoliopsida</taxon>
        <taxon>eudicotyledons</taxon>
        <taxon>Gunneridae</taxon>
        <taxon>Pentapetalae</taxon>
        <taxon>asterids</taxon>
        <taxon>campanulids</taxon>
        <taxon>Asterales</taxon>
        <taxon>Asteraceae</taxon>
        <taxon>Asteroideae</taxon>
        <taxon>Anthemideae</taxon>
        <taxon>Anthemidinae</taxon>
        <taxon>Tanacetum</taxon>
    </lineage>
</organism>
<dbReference type="InterPro" id="IPR039537">
    <property type="entry name" value="Retrotran_Ty1/copia-like"/>
</dbReference>
<proteinExistence type="predicted"/>
<evidence type="ECO:0000313" key="4">
    <source>
        <dbReference type="Proteomes" id="UP001151760"/>
    </source>
</evidence>
<evidence type="ECO:0000256" key="1">
    <source>
        <dbReference type="SAM" id="MobiDB-lite"/>
    </source>
</evidence>
<evidence type="ECO:0000259" key="2">
    <source>
        <dbReference type="PROSITE" id="PS50994"/>
    </source>
</evidence>
<dbReference type="Proteomes" id="UP001151760">
    <property type="component" value="Unassembled WGS sequence"/>
</dbReference>